<feature type="domain" description="ABC transporter" evidence="10">
    <location>
        <begin position="332"/>
        <end position="568"/>
    </location>
</feature>
<accession>A0A366I8U6</accession>
<dbReference type="PROSITE" id="PS00211">
    <property type="entry name" value="ABC_TRANSPORTER_1"/>
    <property type="match status" value="1"/>
</dbReference>
<protein>
    <submittedName>
        <fullName evidence="12">ATP-binding cassette subfamily B protein</fullName>
    </submittedName>
</protein>
<evidence type="ECO:0000256" key="9">
    <source>
        <dbReference type="SAM" id="Phobius"/>
    </source>
</evidence>
<dbReference type="InterPro" id="IPR027417">
    <property type="entry name" value="P-loop_NTPase"/>
</dbReference>
<evidence type="ECO:0000256" key="7">
    <source>
        <dbReference type="ARBA" id="ARBA00022989"/>
    </source>
</evidence>
<evidence type="ECO:0000313" key="12">
    <source>
        <dbReference type="EMBL" id="RBP65957.1"/>
    </source>
</evidence>
<dbReference type="InterPro" id="IPR036640">
    <property type="entry name" value="ABC1_TM_sf"/>
</dbReference>
<keyword evidence="4 9" id="KW-0812">Transmembrane</keyword>
<feature type="transmembrane region" description="Helical" evidence="9">
    <location>
        <begin position="279"/>
        <end position="297"/>
    </location>
</feature>
<reference evidence="12 13" key="1">
    <citation type="submission" date="2018-06" db="EMBL/GenBank/DDBJ databases">
        <title>Genomic Encyclopedia of Type Strains, Phase IV (KMG-IV): sequencing the most valuable type-strain genomes for metagenomic binning, comparative biology and taxonomic classification.</title>
        <authorList>
            <person name="Goeker M."/>
        </authorList>
    </citation>
    <scope>NUCLEOTIDE SEQUENCE [LARGE SCALE GENOMIC DNA]</scope>
    <source>
        <strain evidence="12 13">DSM 22112</strain>
    </source>
</reference>
<dbReference type="InterPro" id="IPR003439">
    <property type="entry name" value="ABC_transporter-like_ATP-bd"/>
</dbReference>
<evidence type="ECO:0000256" key="1">
    <source>
        <dbReference type="ARBA" id="ARBA00004651"/>
    </source>
</evidence>
<dbReference type="Pfam" id="PF00005">
    <property type="entry name" value="ABC_tran"/>
    <property type="match status" value="1"/>
</dbReference>
<dbReference type="GO" id="GO:0005886">
    <property type="term" value="C:plasma membrane"/>
    <property type="evidence" value="ECO:0007669"/>
    <property type="project" value="UniProtKB-SubCell"/>
</dbReference>
<evidence type="ECO:0000256" key="4">
    <source>
        <dbReference type="ARBA" id="ARBA00022692"/>
    </source>
</evidence>
<evidence type="ECO:0000259" key="10">
    <source>
        <dbReference type="PROSITE" id="PS50893"/>
    </source>
</evidence>
<dbReference type="Pfam" id="PF00664">
    <property type="entry name" value="ABC_membrane"/>
    <property type="match status" value="1"/>
</dbReference>
<dbReference type="FunFam" id="3.40.50.300:FF:000221">
    <property type="entry name" value="Multidrug ABC transporter ATP-binding protein"/>
    <property type="match status" value="1"/>
</dbReference>
<dbReference type="SUPFAM" id="SSF52540">
    <property type="entry name" value="P-loop containing nucleoside triphosphate hydrolases"/>
    <property type="match status" value="1"/>
</dbReference>
<dbReference type="GO" id="GO:0016887">
    <property type="term" value="F:ATP hydrolysis activity"/>
    <property type="evidence" value="ECO:0007669"/>
    <property type="project" value="InterPro"/>
</dbReference>
<evidence type="ECO:0000256" key="3">
    <source>
        <dbReference type="ARBA" id="ARBA00022475"/>
    </source>
</evidence>
<organism evidence="12 13">
    <name type="scientific">Alkalibaculum bacchi</name>
    <dbReference type="NCBI Taxonomy" id="645887"/>
    <lineage>
        <taxon>Bacteria</taxon>
        <taxon>Bacillati</taxon>
        <taxon>Bacillota</taxon>
        <taxon>Clostridia</taxon>
        <taxon>Eubacteriales</taxon>
        <taxon>Eubacteriaceae</taxon>
        <taxon>Alkalibaculum</taxon>
    </lineage>
</organism>
<dbReference type="RefSeq" id="WP_113920289.1">
    <property type="nucleotide sequence ID" value="NZ_QNRX01000006.1"/>
</dbReference>
<dbReference type="SMART" id="SM00382">
    <property type="entry name" value="AAA"/>
    <property type="match status" value="1"/>
</dbReference>
<keyword evidence="2" id="KW-0813">Transport</keyword>
<dbReference type="InterPro" id="IPR011527">
    <property type="entry name" value="ABC1_TM_dom"/>
</dbReference>
<name>A0A366I8U6_9FIRM</name>
<dbReference type="InterPro" id="IPR039421">
    <property type="entry name" value="Type_1_exporter"/>
</dbReference>
<evidence type="ECO:0000256" key="8">
    <source>
        <dbReference type="ARBA" id="ARBA00023136"/>
    </source>
</evidence>
<feature type="transmembrane region" description="Helical" evidence="9">
    <location>
        <begin position="12"/>
        <end position="40"/>
    </location>
</feature>
<dbReference type="AlphaFoldDB" id="A0A366I8U6"/>
<dbReference type="SUPFAM" id="SSF90123">
    <property type="entry name" value="ABC transporter transmembrane region"/>
    <property type="match status" value="1"/>
</dbReference>
<feature type="transmembrane region" description="Helical" evidence="9">
    <location>
        <begin position="158"/>
        <end position="178"/>
    </location>
</feature>
<evidence type="ECO:0000313" key="13">
    <source>
        <dbReference type="Proteomes" id="UP000253490"/>
    </source>
</evidence>
<dbReference type="CDD" id="cd18548">
    <property type="entry name" value="ABC_6TM_Tm287_like"/>
    <property type="match status" value="1"/>
</dbReference>
<evidence type="ECO:0000256" key="6">
    <source>
        <dbReference type="ARBA" id="ARBA00022840"/>
    </source>
</evidence>
<keyword evidence="13" id="KW-1185">Reference proteome</keyword>
<evidence type="ECO:0000259" key="11">
    <source>
        <dbReference type="PROSITE" id="PS50929"/>
    </source>
</evidence>
<keyword evidence="5" id="KW-0547">Nucleotide-binding</keyword>
<keyword evidence="6 12" id="KW-0067">ATP-binding</keyword>
<dbReference type="PROSITE" id="PS50893">
    <property type="entry name" value="ABC_TRANSPORTER_2"/>
    <property type="match status" value="1"/>
</dbReference>
<dbReference type="OrthoDB" id="9762778at2"/>
<dbReference type="InterPro" id="IPR017871">
    <property type="entry name" value="ABC_transporter-like_CS"/>
</dbReference>
<comment type="subcellular location">
    <subcellularLocation>
        <location evidence="1">Cell membrane</location>
        <topology evidence="1">Multi-pass membrane protein</topology>
    </subcellularLocation>
</comment>
<comment type="caution">
    <text evidence="12">The sequence shown here is derived from an EMBL/GenBank/DDBJ whole genome shotgun (WGS) entry which is preliminary data.</text>
</comment>
<dbReference type="PROSITE" id="PS50929">
    <property type="entry name" value="ABC_TM1F"/>
    <property type="match status" value="1"/>
</dbReference>
<gene>
    <name evidence="12" type="ORF">DES36_10668</name>
</gene>
<dbReference type="InterPro" id="IPR003593">
    <property type="entry name" value="AAA+_ATPase"/>
</dbReference>
<proteinExistence type="predicted"/>
<feature type="transmembrane region" description="Helical" evidence="9">
    <location>
        <begin position="52"/>
        <end position="75"/>
    </location>
</feature>
<feature type="transmembrane region" description="Helical" evidence="9">
    <location>
        <begin position="236"/>
        <end position="259"/>
    </location>
</feature>
<dbReference type="PANTHER" id="PTHR43394:SF1">
    <property type="entry name" value="ATP-BINDING CASSETTE SUB-FAMILY B MEMBER 10, MITOCHONDRIAL"/>
    <property type="match status" value="1"/>
</dbReference>
<feature type="domain" description="ABC transmembrane type-1" evidence="11">
    <location>
        <begin position="17"/>
        <end position="299"/>
    </location>
</feature>
<evidence type="ECO:0000256" key="2">
    <source>
        <dbReference type="ARBA" id="ARBA00022448"/>
    </source>
</evidence>
<keyword evidence="8 9" id="KW-0472">Membrane</keyword>
<dbReference type="PANTHER" id="PTHR43394">
    <property type="entry name" value="ATP-DEPENDENT PERMEASE MDL1, MITOCHONDRIAL"/>
    <property type="match status" value="1"/>
</dbReference>
<feature type="transmembrane region" description="Helical" evidence="9">
    <location>
        <begin position="134"/>
        <end position="152"/>
    </location>
</feature>
<keyword evidence="3" id="KW-1003">Cell membrane</keyword>
<dbReference type="GO" id="GO:0005524">
    <property type="term" value="F:ATP binding"/>
    <property type="evidence" value="ECO:0007669"/>
    <property type="project" value="UniProtKB-KW"/>
</dbReference>
<dbReference type="Gene3D" id="3.40.50.300">
    <property type="entry name" value="P-loop containing nucleotide triphosphate hydrolases"/>
    <property type="match status" value="1"/>
</dbReference>
<dbReference type="GO" id="GO:0015421">
    <property type="term" value="F:ABC-type oligopeptide transporter activity"/>
    <property type="evidence" value="ECO:0007669"/>
    <property type="project" value="TreeGrafter"/>
</dbReference>
<dbReference type="Proteomes" id="UP000253490">
    <property type="component" value="Unassembled WGS sequence"/>
</dbReference>
<evidence type="ECO:0000256" key="5">
    <source>
        <dbReference type="ARBA" id="ARBA00022741"/>
    </source>
</evidence>
<dbReference type="EMBL" id="QNRX01000006">
    <property type="protein sequence ID" value="RBP65957.1"/>
    <property type="molecule type" value="Genomic_DNA"/>
</dbReference>
<sequence length="577" mass="64084">MIKKFAPYLRNYKSATILGMTCSALEAVFELLIPLVMSYIVDVGIQNRDVEYTIRMGIIMVLLAVVALILGIGAARFAAVAGQGFGAELREAQFKKIQSYSFKNIEKFSTASLITRLTSDVNALQMSVTIGMKILVRSPFMLVFALVIAVTISAKLALVFAVGIPILGISLFLIISRVKPYFTKLQERTDDMNLTVQENLTGIRVVKSFVRQAFEKSKFNKSNEELMKASERAFSLTVLNMPIMQLVIFSTIIAILWFGGNMVSIGELEVGKLTSFLTYVNQILMSLMMLSFIFIMLSRSIACGKRILEVLEEEPEIVDDSIHDYQVENGDVVFENVYFKYDEGSEEYNLTNINLNIKSGQTIGIIGGTGSAKSTLVQLIPRLYEAASGSVKVGGHDVREYKLHTLRDAVAMVLQKNTLFSGTIAENLRWGDEKASDEELRLASKAACAEEFIEKFQDSYDTYIEQGGVNVSGGQKQRLTIARALLKKPKILILDDSTSAVDTATDAKIREAFRKELKDTTKIIIAQRISSIQDSDQIIVLDDGKIANIGNHEELMKDSEIYRDVYESQQKGVAIDG</sequence>
<dbReference type="Gene3D" id="1.20.1560.10">
    <property type="entry name" value="ABC transporter type 1, transmembrane domain"/>
    <property type="match status" value="1"/>
</dbReference>
<keyword evidence="7 9" id="KW-1133">Transmembrane helix</keyword>